<protein>
    <recommendedName>
        <fullName evidence="2">Gag1-like clamp domain-containing protein</fullName>
    </recommendedName>
</protein>
<comment type="caution">
    <text evidence="3">The sequence shown here is derived from an EMBL/GenBank/DDBJ whole genome shotgun (WGS) entry which is preliminary data.</text>
</comment>
<evidence type="ECO:0000256" key="1">
    <source>
        <dbReference type="SAM" id="MobiDB-lite"/>
    </source>
</evidence>
<feature type="compositionally biased region" description="Acidic residues" evidence="1">
    <location>
        <begin position="42"/>
        <end position="57"/>
    </location>
</feature>
<proteinExistence type="predicted"/>
<evidence type="ECO:0000313" key="4">
    <source>
        <dbReference type="Proteomes" id="UP000449547"/>
    </source>
</evidence>
<feature type="region of interest" description="Disordered" evidence="1">
    <location>
        <begin position="93"/>
        <end position="114"/>
    </location>
</feature>
<dbReference type="Proteomes" id="UP000449547">
    <property type="component" value="Unassembled WGS sequence"/>
</dbReference>
<dbReference type="AlphaFoldDB" id="A0A642UX43"/>
<sequence>MSSPKSSSASRAVSKKPSFLRRVAAEWSQFFDRVRAAAHDDSSDESVIDELFEDSERDESLSRLMRPQRGNTATDEAFLEKYRQYKSLDKIASSMAPSPQPQPSPDTGSATEVNSFRDVDVCKMRADYLKDSASSDGTVDDSQLGTKLWHYRRAKWLDPSPAAARRVAAPALAPAPKEQYVKIYTQLVDKGRPLKQGLNLGDVVTVINAGWVAEERWDRAAKGLP</sequence>
<dbReference type="InterPro" id="IPR053274">
    <property type="entry name" value="Fluconazole_resistance"/>
</dbReference>
<dbReference type="OrthoDB" id="5576875at2759"/>
<dbReference type="VEuPathDB" id="FungiDB:DIURU_000639"/>
<dbReference type="RefSeq" id="XP_034014628.1">
    <property type="nucleotide sequence ID" value="XM_034158909.1"/>
</dbReference>
<feature type="domain" description="Gag1-like clamp" evidence="2">
    <location>
        <begin position="145"/>
        <end position="218"/>
    </location>
</feature>
<dbReference type="InterPro" id="IPR025124">
    <property type="entry name" value="Gag1-like_clamp"/>
</dbReference>
<feature type="region of interest" description="Disordered" evidence="1">
    <location>
        <begin position="37"/>
        <end position="77"/>
    </location>
</feature>
<dbReference type="GeneID" id="54779292"/>
<organism evidence="3 4">
    <name type="scientific">Diutina rugosa</name>
    <name type="common">Yeast</name>
    <name type="synonym">Candida rugosa</name>
    <dbReference type="NCBI Taxonomy" id="5481"/>
    <lineage>
        <taxon>Eukaryota</taxon>
        <taxon>Fungi</taxon>
        <taxon>Dikarya</taxon>
        <taxon>Ascomycota</taxon>
        <taxon>Saccharomycotina</taxon>
        <taxon>Pichiomycetes</taxon>
        <taxon>Debaryomycetaceae</taxon>
        <taxon>Diutina</taxon>
    </lineage>
</organism>
<dbReference type="Pfam" id="PF13259">
    <property type="entry name" value="clamp_Gag1-like"/>
    <property type="match status" value="1"/>
</dbReference>
<keyword evidence="4" id="KW-1185">Reference proteome</keyword>
<dbReference type="OMA" id="RTYNIHI"/>
<dbReference type="EMBL" id="SWFT01000026">
    <property type="protein sequence ID" value="KAA8907319.1"/>
    <property type="molecule type" value="Genomic_DNA"/>
</dbReference>
<accession>A0A642UX43</accession>
<evidence type="ECO:0000313" key="3">
    <source>
        <dbReference type="EMBL" id="KAA8907319.1"/>
    </source>
</evidence>
<dbReference type="PANTHER" id="PTHR28065">
    <property type="entry name" value="FREQUENIN"/>
    <property type="match status" value="1"/>
</dbReference>
<gene>
    <name evidence="3" type="ORF">DIURU_000639</name>
</gene>
<name>A0A642UX43_DIURU</name>
<reference evidence="3 4" key="1">
    <citation type="submission" date="2019-07" db="EMBL/GenBank/DDBJ databases">
        <title>Genome assembly of two rare yeast pathogens: Diutina rugosa and Trichomonascus ciferrii.</title>
        <authorList>
            <person name="Mixao V."/>
            <person name="Saus E."/>
            <person name="Hansen A."/>
            <person name="Lass-Flor C."/>
            <person name="Gabaldon T."/>
        </authorList>
    </citation>
    <scope>NUCLEOTIDE SEQUENCE [LARGE SCALE GENOMIC DNA]</scope>
    <source>
        <strain evidence="3 4">CBS 613</strain>
    </source>
</reference>
<evidence type="ECO:0000259" key="2">
    <source>
        <dbReference type="Pfam" id="PF13259"/>
    </source>
</evidence>
<dbReference type="PANTHER" id="PTHR28065:SF1">
    <property type="entry name" value="DUF4050 DOMAIN-CONTAINING PROTEIN"/>
    <property type="match status" value="1"/>
</dbReference>